<dbReference type="EMBL" id="ASPP01002437">
    <property type="protein sequence ID" value="ETO34593.1"/>
    <property type="molecule type" value="Genomic_DNA"/>
</dbReference>
<dbReference type="Gene3D" id="3.40.50.300">
    <property type="entry name" value="P-loop containing nucleotide triphosphate hydrolases"/>
    <property type="match status" value="1"/>
</dbReference>
<dbReference type="InterPro" id="IPR027417">
    <property type="entry name" value="P-loop_NTPase"/>
</dbReference>
<gene>
    <name evidence="3" type="ORF">RFI_02497</name>
</gene>
<evidence type="ECO:0000256" key="1">
    <source>
        <dbReference type="SAM" id="Coils"/>
    </source>
</evidence>
<feature type="domain" description="NACHT" evidence="2">
    <location>
        <begin position="590"/>
        <end position="749"/>
    </location>
</feature>
<keyword evidence="1" id="KW-0175">Coiled coil</keyword>
<sequence length="769" mass="90258">MIYLFIYMNNEEMCNFILIDKVKCKGGMQDNNSNNNNTNAINEEDKYEKEIKILVRLFGDSINKEELKEKIINSNGSIELVIKELVQLSVENENKRKINELEKIEQKQEQKQEQENVVNIFDDINNKSIHREMEKSEIGEIKPGINLQGYCINEICLASKAKLPVWINIEFNNITFISDKTSFNCPDCKKETVRSIMKAMLYNSEHSICASGDSITLTSNNYQCLYSIKSGLSYELKANKIKQHAKSIKDLRERSENAMNSIEIKNLVTELEKYEIIVVKPSSLKGNERLLEKIQADYDGDFNQVFDIGRFTILCDNPIKLQTSVTVMKRAEQFNLVVSEDKDFFDKQSKTHHRFHNIKLYVPKHDVYIEMQATLKKFTTLEGYAIIENPTLSHLFYEQIRAWKPNNQMEEKLKYASDKTLAKINDIICEWIDEKEIKKIVKRYKSHSEIRILKPLQLKGINEEQINSQNDILLKLIKFVYDQLCKFDPKEMKGKAIYVTLFEFFKRYIMNPASCADVISRLKESRKKTLEYMTILQSLETYVPLQANNYSYTDGDDNEKNDSYDCDQHIINLLVEQKEESKNDQQKQQVIILKGKSGSGKTLFCRHLEETLWRLYANDTSISIPIYISLPNYYNELNEKQIIYQALQKQISKEIIDIIRENISFVFILDGFDEIFDKYNKHNNNERYFYNRFSLNEWNAKIIVSCRSHVLNDEDIEQVLIGSKDSITTSMIYLWPFSKKQMNGYIDKFVKMNGHIDIFVDMNKKKREN</sequence>
<proteinExistence type="predicted"/>
<evidence type="ECO:0000313" key="4">
    <source>
        <dbReference type="Proteomes" id="UP000023152"/>
    </source>
</evidence>
<reference evidence="3 4" key="1">
    <citation type="journal article" date="2013" name="Curr. Biol.">
        <title>The Genome of the Foraminiferan Reticulomyxa filosa.</title>
        <authorList>
            <person name="Glockner G."/>
            <person name="Hulsmann N."/>
            <person name="Schleicher M."/>
            <person name="Noegel A.A."/>
            <person name="Eichinger L."/>
            <person name="Gallinger C."/>
            <person name="Pawlowski J."/>
            <person name="Sierra R."/>
            <person name="Euteneuer U."/>
            <person name="Pillet L."/>
            <person name="Moustafa A."/>
            <person name="Platzer M."/>
            <person name="Groth M."/>
            <person name="Szafranski K."/>
            <person name="Schliwa M."/>
        </authorList>
    </citation>
    <scope>NUCLEOTIDE SEQUENCE [LARGE SCALE GENOMIC DNA]</scope>
</reference>
<dbReference type="Pfam" id="PF05729">
    <property type="entry name" value="NACHT"/>
    <property type="match status" value="1"/>
</dbReference>
<keyword evidence="4" id="KW-1185">Reference proteome</keyword>
<dbReference type="AlphaFoldDB" id="X6P903"/>
<comment type="caution">
    <text evidence="3">The sequence shown here is derived from an EMBL/GenBank/DDBJ whole genome shotgun (WGS) entry which is preliminary data.</text>
</comment>
<dbReference type="SUPFAM" id="SSF52540">
    <property type="entry name" value="P-loop containing nucleoside triphosphate hydrolases"/>
    <property type="match status" value="1"/>
</dbReference>
<feature type="coiled-coil region" evidence="1">
    <location>
        <begin position="87"/>
        <end position="117"/>
    </location>
</feature>
<feature type="coiled-coil region" evidence="1">
    <location>
        <begin position="234"/>
        <end position="261"/>
    </location>
</feature>
<accession>X6P903</accession>
<evidence type="ECO:0000313" key="3">
    <source>
        <dbReference type="EMBL" id="ETO34593.1"/>
    </source>
</evidence>
<organism evidence="3 4">
    <name type="scientific">Reticulomyxa filosa</name>
    <dbReference type="NCBI Taxonomy" id="46433"/>
    <lineage>
        <taxon>Eukaryota</taxon>
        <taxon>Sar</taxon>
        <taxon>Rhizaria</taxon>
        <taxon>Retaria</taxon>
        <taxon>Foraminifera</taxon>
        <taxon>Monothalamids</taxon>
        <taxon>Reticulomyxidae</taxon>
        <taxon>Reticulomyxa</taxon>
    </lineage>
</organism>
<dbReference type="Proteomes" id="UP000023152">
    <property type="component" value="Unassembled WGS sequence"/>
</dbReference>
<evidence type="ECO:0000259" key="2">
    <source>
        <dbReference type="Pfam" id="PF05729"/>
    </source>
</evidence>
<dbReference type="InterPro" id="IPR007111">
    <property type="entry name" value="NACHT_NTPase"/>
</dbReference>
<protein>
    <recommendedName>
        <fullName evidence="2">NACHT domain-containing protein</fullName>
    </recommendedName>
</protein>
<name>X6P903_RETFI</name>